<evidence type="ECO:0000313" key="3">
    <source>
        <dbReference type="Proteomes" id="UP000054485"/>
    </source>
</evidence>
<accession>A0A0D0AIR4</accession>
<gene>
    <name evidence="2" type="ORF">CY34DRAFT_17916</name>
</gene>
<evidence type="ECO:0000313" key="2">
    <source>
        <dbReference type="EMBL" id="KIK34162.1"/>
    </source>
</evidence>
<keyword evidence="3" id="KW-1185">Reference proteome</keyword>
<dbReference type="CDD" id="cd09917">
    <property type="entry name" value="F-box_SF"/>
    <property type="match status" value="1"/>
</dbReference>
<name>A0A0D0AIR4_9AGAM</name>
<dbReference type="AlphaFoldDB" id="A0A0D0AIR4"/>
<proteinExistence type="predicted"/>
<dbReference type="InterPro" id="IPR001810">
    <property type="entry name" value="F-box_dom"/>
</dbReference>
<protein>
    <submittedName>
        <fullName evidence="2">Unplaced genomic scaffold CY34scaffold_669, whole genome shotgun sequence</fullName>
    </submittedName>
</protein>
<sequence length="562" mass="62347">MGNSLSHNSSRRPVFREMIATSGTDLSTGEQDSVVQTSKTGSRTVDFDRSVSHRKRCILESYSTGDIHQVVSTKLQPKIINRRNTDFTSPAAKGLYREASDIFLKRKADTELAPFSIKRVKIYEPCNTTASIWSLPAEILVLIVALLGAQDMRRTAQVCSLLREIAGPLFFANRNFPTSPKDLFHIHVDSHNFDILSTWIRMDNFRPPRMMLCWLDSELRAPQLSAFSHFLQSVPHKSIRYITLFWNFDILVSPILPQIITFLESIRASGCEELTCMGFCLRVGSSAVASLTRLQGCAGVNHLKAFEASSGALFSSKLLPFTIQTIHCSHLEKLRLSHINLSSAHWDKLLRYLFIPTLVELRVDADCAPSTLIRFLARHPAINNLSVVPWPGGPWRTNRITTHLTLSITTLDGPSTHVLPVLLRLREPPTLACLTLSLQAHDASPNYITTILQCVGHCASVGYLLVSLPPQNHSLSAMIWTGTHSAVRVRHLAIDSDAAGSSSAGDPLALSAAWIEAFPGVKRISMRGHSSVTAEYLRDIMRRISAADVELCVDLHSSERSL</sequence>
<dbReference type="InParanoid" id="A0A0D0AIR4"/>
<dbReference type="InterPro" id="IPR036047">
    <property type="entry name" value="F-box-like_dom_sf"/>
</dbReference>
<evidence type="ECO:0000259" key="1">
    <source>
        <dbReference type="Pfam" id="PF12937"/>
    </source>
</evidence>
<dbReference type="EMBL" id="KN835800">
    <property type="protein sequence ID" value="KIK34162.1"/>
    <property type="molecule type" value="Genomic_DNA"/>
</dbReference>
<reference evidence="3" key="2">
    <citation type="submission" date="2015-01" db="EMBL/GenBank/DDBJ databases">
        <title>Evolutionary Origins and Diversification of the Mycorrhizal Mutualists.</title>
        <authorList>
            <consortium name="DOE Joint Genome Institute"/>
            <consortium name="Mycorrhizal Genomics Consortium"/>
            <person name="Kohler A."/>
            <person name="Kuo A."/>
            <person name="Nagy L.G."/>
            <person name="Floudas D."/>
            <person name="Copeland A."/>
            <person name="Barry K.W."/>
            <person name="Cichocki N."/>
            <person name="Veneault-Fourrey C."/>
            <person name="LaButti K."/>
            <person name="Lindquist E.A."/>
            <person name="Lipzen A."/>
            <person name="Lundell T."/>
            <person name="Morin E."/>
            <person name="Murat C."/>
            <person name="Riley R."/>
            <person name="Ohm R."/>
            <person name="Sun H."/>
            <person name="Tunlid A."/>
            <person name="Henrissat B."/>
            <person name="Grigoriev I.V."/>
            <person name="Hibbett D.S."/>
            <person name="Martin F."/>
        </authorList>
    </citation>
    <scope>NUCLEOTIDE SEQUENCE [LARGE SCALE GENOMIC DNA]</scope>
    <source>
        <strain evidence="3">UH-Slu-Lm8-n1</strain>
    </source>
</reference>
<organism evidence="2 3">
    <name type="scientific">Suillus luteus UH-Slu-Lm8-n1</name>
    <dbReference type="NCBI Taxonomy" id="930992"/>
    <lineage>
        <taxon>Eukaryota</taxon>
        <taxon>Fungi</taxon>
        <taxon>Dikarya</taxon>
        <taxon>Basidiomycota</taxon>
        <taxon>Agaricomycotina</taxon>
        <taxon>Agaricomycetes</taxon>
        <taxon>Agaricomycetidae</taxon>
        <taxon>Boletales</taxon>
        <taxon>Suillineae</taxon>
        <taxon>Suillaceae</taxon>
        <taxon>Suillus</taxon>
    </lineage>
</organism>
<dbReference type="SUPFAM" id="SSF81383">
    <property type="entry name" value="F-box domain"/>
    <property type="match status" value="1"/>
</dbReference>
<feature type="domain" description="F-box" evidence="1">
    <location>
        <begin position="132"/>
        <end position="166"/>
    </location>
</feature>
<dbReference type="Pfam" id="PF12937">
    <property type="entry name" value="F-box-like"/>
    <property type="match status" value="1"/>
</dbReference>
<reference evidence="2 3" key="1">
    <citation type="submission" date="2014-04" db="EMBL/GenBank/DDBJ databases">
        <authorList>
            <consortium name="DOE Joint Genome Institute"/>
            <person name="Kuo A."/>
            <person name="Ruytinx J."/>
            <person name="Rineau F."/>
            <person name="Colpaert J."/>
            <person name="Kohler A."/>
            <person name="Nagy L.G."/>
            <person name="Floudas D."/>
            <person name="Copeland A."/>
            <person name="Barry K.W."/>
            <person name="Cichocki N."/>
            <person name="Veneault-Fourrey C."/>
            <person name="LaButti K."/>
            <person name="Lindquist E.A."/>
            <person name="Lipzen A."/>
            <person name="Lundell T."/>
            <person name="Morin E."/>
            <person name="Murat C."/>
            <person name="Sun H."/>
            <person name="Tunlid A."/>
            <person name="Henrissat B."/>
            <person name="Grigoriev I.V."/>
            <person name="Hibbett D.S."/>
            <person name="Martin F."/>
            <person name="Nordberg H.P."/>
            <person name="Cantor M.N."/>
            <person name="Hua S.X."/>
        </authorList>
    </citation>
    <scope>NUCLEOTIDE SEQUENCE [LARGE SCALE GENOMIC DNA]</scope>
    <source>
        <strain evidence="2 3">UH-Slu-Lm8-n1</strain>
    </source>
</reference>
<dbReference type="Proteomes" id="UP000054485">
    <property type="component" value="Unassembled WGS sequence"/>
</dbReference>
<dbReference type="HOGENOM" id="CLU_484996_0_0_1"/>
<dbReference type="OrthoDB" id="2693377at2759"/>